<keyword evidence="3" id="KW-0012">Acyltransferase</keyword>
<dbReference type="OrthoDB" id="5756162at2"/>
<dbReference type="STRING" id="999627.SAMN05216236_11929"/>
<keyword evidence="7" id="KW-1185">Reference proteome</keyword>
<protein>
    <recommendedName>
        <fullName evidence="1">[acyl-carrier-protein] S-malonyltransferase</fullName>
        <ecNumber evidence="1">2.3.1.39</ecNumber>
    </recommendedName>
</protein>
<dbReference type="SMART" id="SM00827">
    <property type="entry name" value="PKS_AT"/>
    <property type="match status" value="1"/>
</dbReference>
<reference evidence="6 7" key="1">
    <citation type="submission" date="2016-10" db="EMBL/GenBank/DDBJ databases">
        <authorList>
            <person name="de Groot N.N."/>
        </authorList>
    </citation>
    <scope>NUCLEOTIDE SEQUENCE [LARGE SCALE GENOMIC DNA]</scope>
    <source>
        <strain evidence="6 7">CGMCC 1.10959</strain>
    </source>
</reference>
<dbReference type="GO" id="GO:0006633">
    <property type="term" value="P:fatty acid biosynthetic process"/>
    <property type="evidence" value="ECO:0007669"/>
    <property type="project" value="TreeGrafter"/>
</dbReference>
<dbReference type="GO" id="GO:0004314">
    <property type="term" value="F:[acyl-carrier-protein] S-malonyltransferase activity"/>
    <property type="evidence" value="ECO:0007669"/>
    <property type="project" value="UniProtKB-EC"/>
</dbReference>
<name>A0A1I7CRX8_9RHOB</name>
<dbReference type="PANTHER" id="PTHR42681:SF1">
    <property type="entry name" value="MALONYL-COA-ACYL CARRIER PROTEIN TRANSACYLASE, MITOCHONDRIAL"/>
    <property type="match status" value="1"/>
</dbReference>
<dbReference type="InterPro" id="IPR001227">
    <property type="entry name" value="Ac_transferase_dom_sf"/>
</dbReference>
<dbReference type="EMBL" id="FPAW01000019">
    <property type="protein sequence ID" value="SFU02172.1"/>
    <property type="molecule type" value="Genomic_DNA"/>
</dbReference>
<evidence type="ECO:0000256" key="2">
    <source>
        <dbReference type="ARBA" id="ARBA00022679"/>
    </source>
</evidence>
<evidence type="ECO:0000256" key="4">
    <source>
        <dbReference type="ARBA" id="ARBA00048462"/>
    </source>
</evidence>
<gene>
    <name evidence="6" type="ORF">SAMN05216236_11929</name>
</gene>
<accession>A0A1I7CRX8</accession>
<evidence type="ECO:0000259" key="5">
    <source>
        <dbReference type="SMART" id="SM00827"/>
    </source>
</evidence>
<proteinExistence type="predicted"/>
<evidence type="ECO:0000256" key="1">
    <source>
        <dbReference type="ARBA" id="ARBA00013258"/>
    </source>
</evidence>
<organism evidence="6 7">
    <name type="scientific">Sedimentitalea nanhaiensis</name>
    <dbReference type="NCBI Taxonomy" id="999627"/>
    <lineage>
        <taxon>Bacteria</taxon>
        <taxon>Pseudomonadati</taxon>
        <taxon>Pseudomonadota</taxon>
        <taxon>Alphaproteobacteria</taxon>
        <taxon>Rhodobacterales</taxon>
        <taxon>Paracoccaceae</taxon>
        <taxon>Sedimentitalea</taxon>
    </lineage>
</organism>
<dbReference type="InterPro" id="IPR014043">
    <property type="entry name" value="Acyl_transferase_dom"/>
</dbReference>
<dbReference type="SUPFAM" id="SSF52151">
    <property type="entry name" value="FabD/lysophospholipase-like"/>
    <property type="match status" value="1"/>
</dbReference>
<dbReference type="AlphaFoldDB" id="A0A1I7CRX8"/>
<evidence type="ECO:0000313" key="6">
    <source>
        <dbReference type="EMBL" id="SFU02172.1"/>
    </source>
</evidence>
<keyword evidence="2" id="KW-0808">Transferase</keyword>
<dbReference type="Gene3D" id="3.30.70.250">
    <property type="entry name" value="Malonyl-CoA ACP transacylase, ACP-binding"/>
    <property type="match status" value="1"/>
</dbReference>
<dbReference type="InterPro" id="IPR050858">
    <property type="entry name" value="Mal-CoA-ACP_Trans/PKS_FabD"/>
</dbReference>
<evidence type="ECO:0000256" key="3">
    <source>
        <dbReference type="ARBA" id="ARBA00023315"/>
    </source>
</evidence>
<dbReference type="InterPro" id="IPR016035">
    <property type="entry name" value="Acyl_Trfase/lysoPLipase"/>
</dbReference>
<comment type="catalytic activity">
    <reaction evidence="4">
        <text>holo-[ACP] + malonyl-CoA = malonyl-[ACP] + CoA</text>
        <dbReference type="Rhea" id="RHEA:41792"/>
        <dbReference type="Rhea" id="RHEA-COMP:9623"/>
        <dbReference type="Rhea" id="RHEA-COMP:9685"/>
        <dbReference type="ChEBI" id="CHEBI:57287"/>
        <dbReference type="ChEBI" id="CHEBI:57384"/>
        <dbReference type="ChEBI" id="CHEBI:64479"/>
        <dbReference type="ChEBI" id="CHEBI:78449"/>
        <dbReference type="EC" id="2.3.1.39"/>
    </reaction>
</comment>
<evidence type="ECO:0000313" key="7">
    <source>
        <dbReference type="Proteomes" id="UP000182466"/>
    </source>
</evidence>
<dbReference type="Proteomes" id="UP000182466">
    <property type="component" value="Unassembled WGS sequence"/>
</dbReference>
<dbReference type="Gene3D" id="3.40.366.10">
    <property type="entry name" value="Malonyl-Coenzyme A Acyl Carrier Protein, domain 2"/>
    <property type="match status" value="1"/>
</dbReference>
<feature type="domain" description="Malonyl-CoA:ACP transacylase (MAT)" evidence="5">
    <location>
        <begin position="7"/>
        <end position="336"/>
    </location>
</feature>
<dbReference type="PANTHER" id="PTHR42681">
    <property type="entry name" value="MALONYL-COA-ACYL CARRIER PROTEIN TRANSACYLASE, MITOCHONDRIAL"/>
    <property type="match status" value="1"/>
</dbReference>
<sequence length="343" mass="36913">MTTAVVICPGRGTYNRGELGYLARHFPDPSLLDAFDAHRAATGQDGLRALDGRDRFSAATHTRGDNAAGLIYAATLGDFLSIKRDEIEIVAVTGNSMGWYSALACGGALSAQDGFQVANTMGTLMHRAMIGGQLIHPWVDADWHPHPARKAELMALVGTINRRDGHDLFLSIDLGGMLVLAGNEPGLTAFEAAVEPEQDRFPMRLAHHAAFHTPLQAPVAQQGRAHLPSGFFRQPTLPLIDGRGTIWWPGASDTEALWDYTLGAQVVQPYDFSRAITIAAREFAPDLFLITGPGTTLGSAVAQSLILANWQGLTDKSSFQTLQNTTPVLSSMGRDDQRGLVCI</sequence>
<dbReference type="EC" id="2.3.1.39" evidence="1"/>
<dbReference type="RefSeq" id="WP_027262860.1">
    <property type="nucleotide sequence ID" value="NZ_FPAW01000019.1"/>
</dbReference>
<dbReference type="eggNOG" id="COG0331">
    <property type="taxonomic scope" value="Bacteria"/>
</dbReference>